<evidence type="ECO:0000313" key="1">
    <source>
        <dbReference type="EMBL" id="CRL39490.1"/>
    </source>
</evidence>
<protein>
    <recommendedName>
        <fullName evidence="3">Transposase and inactivated derivatives</fullName>
    </recommendedName>
</protein>
<gene>
    <name evidence="1" type="ORF">M72_29861</name>
</gene>
<evidence type="ECO:0008006" key="3">
    <source>
        <dbReference type="Google" id="ProtNLM"/>
    </source>
</evidence>
<organism evidence="1 2">
    <name type="scientific">Roseburia faecis</name>
    <dbReference type="NCBI Taxonomy" id="301302"/>
    <lineage>
        <taxon>Bacteria</taxon>
        <taxon>Bacillati</taxon>
        <taxon>Bacillota</taxon>
        <taxon>Clostridia</taxon>
        <taxon>Lachnospirales</taxon>
        <taxon>Lachnospiraceae</taxon>
        <taxon>Roseburia</taxon>
    </lineage>
</organism>
<reference evidence="2" key="1">
    <citation type="submission" date="2015-05" db="EMBL/GenBank/DDBJ databases">
        <authorList>
            <consortium name="Pathogen Informatics"/>
        </authorList>
    </citation>
    <scope>NUCLEOTIDE SEQUENCE [LARGE SCALE GENOMIC DNA]</scope>
    <source>
        <strain evidence="2">M72</strain>
    </source>
</reference>
<proteinExistence type="predicted"/>
<accession>A0A0M6WQM8</accession>
<dbReference type="Proteomes" id="UP000049979">
    <property type="component" value="Unassembled WGS sequence"/>
</dbReference>
<dbReference type="EMBL" id="CVRR01000024">
    <property type="protein sequence ID" value="CRL39490.1"/>
    <property type="molecule type" value="Genomic_DNA"/>
</dbReference>
<keyword evidence="2" id="KW-1185">Reference proteome</keyword>
<dbReference type="AlphaFoldDB" id="A0A0M6WQM8"/>
<sequence>MQDYNTIIGAIQMRLNKCPTRSVMDRFRIGSSTLNLIMSRYKAFDLTIDELEAMSPKEVEKLFYPQKNLQRKEVPLPDFQYYYDRIHAPNSRINISFCWLDYKEKNPEGYEKSQFYEYYQRFVQEKDDLVLQSTFSDLEDFYDTIVPPPPARKPNGKPTVENHVRYLETH</sequence>
<evidence type="ECO:0000313" key="2">
    <source>
        <dbReference type="Proteomes" id="UP000049979"/>
    </source>
</evidence>
<name>A0A0M6WQM8_9FIRM</name>